<protein>
    <submittedName>
        <fullName evidence="2">Uncharacterized protein</fullName>
    </submittedName>
</protein>
<evidence type="ECO:0000313" key="2">
    <source>
        <dbReference type="EMBL" id="GFR92194.1"/>
    </source>
</evidence>
<sequence>MSTCRKQDSIPRPLGPKAERLPLDHDATHDVSCAAIWKEICELGSKNQRLQVQIQITALCSCLGKEVYPHFPYLLTCKIDNQAIDKTEVQELMSLANGKDVKSGVGNVY</sequence>
<dbReference type="Proteomes" id="UP000762676">
    <property type="component" value="Unassembled WGS sequence"/>
</dbReference>
<proteinExistence type="predicted"/>
<keyword evidence="3" id="KW-1185">Reference proteome</keyword>
<feature type="region of interest" description="Disordered" evidence="1">
    <location>
        <begin position="1"/>
        <end position="23"/>
    </location>
</feature>
<comment type="caution">
    <text evidence="2">The sequence shown here is derived from an EMBL/GenBank/DDBJ whole genome shotgun (WGS) entry which is preliminary data.</text>
</comment>
<accession>A0AAV4H396</accession>
<name>A0AAV4H396_9GAST</name>
<dbReference type="EMBL" id="BMAT01001771">
    <property type="protein sequence ID" value="GFR92194.1"/>
    <property type="molecule type" value="Genomic_DNA"/>
</dbReference>
<evidence type="ECO:0000256" key="1">
    <source>
        <dbReference type="SAM" id="MobiDB-lite"/>
    </source>
</evidence>
<reference evidence="2 3" key="1">
    <citation type="journal article" date="2021" name="Elife">
        <title>Chloroplast acquisition without the gene transfer in kleptoplastic sea slugs, Plakobranchus ocellatus.</title>
        <authorList>
            <person name="Maeda T."/>
            <person name="Takahashi S."/>
            <person name="Yoshida T."/>
            <person name="Shimamura S."/>
            <person name="Takaki Y."/>
            <person name="Nagai Y."/>
            <person name="Toyoda A."/>
            <person name="Suzuki Y."/>
            <person name="Arimoto A."/>
            <person name="Ishii H."/>
            <person name="Satoh N."/>
            <person name="Nishiyama T."/>
            <person name="Hasebe M."/>
            <person name="Maruyama T."/>
            <person name="Minagawa J."/>
            <person name="Obokata J."/>
            <person name="Shigenobu S."/>
        </authorList>
    </citation>
    <scope>NUCLEOTIDE SEQUENCE [LARGE SCALE GENOMIC DNA]</scope>
</reference>
<gene>
    <name evidence="2" type="ORF">ElyMa_000862300</name>
</gene>
<organism evidence="2 3">
    <name type="scientific">Elysia marginata</name>
    <dbReference type="NCBI Taxonomy" id="1093978"/>
    <lineage>
        <taxon>Eukaryota</taxon>
        <taxon>Metazoa</taxon>
        <taxon>Spiralia</taxon>
        <taxon>Lophotrochozoa</taxon>
        <taxon>Mollusca</taxon>
        <taxon>Gastropoda</taxon>
        <taxon>Heterobranchia</taxon>
        <taxon>Euthyneura</taxon>
        <taxon>Panpulmonata</taxon>
        <taxon>Sacoglossa</taxon>
        <taxon>Placobranchoidea</taxon>
        <taxon>Plakobranchidae</taxon>
        <taxon>Elysia</taxon>
    </lineage>
</organism>
<evidence type="ECO:0000313" key="3">
    <source>
        <dbReference type="Proteomes" id="UP000762676"/>
    </source>
</evidence>
<dbReference type="AlphaFoldDB" id="A0AAV4H396"/>